<sequence length="97" mass="10654">MSHIKPPSPSLRSSHTGTTFEAAVTARCLVVHQFGQDFFQKQNKNAPSVQTSKICGPTKWTFTTPDLKIRTNQSCAGDAYLVGVFIPIHASYVKDNT</sequence>
<proteinExistence type="predicted"/>
<dbReference type="EMBL" id="BPLQ01015341">
    <property type="protein sequence ID" value="GIY87402.1"/>
    <property type="molecule type" value="Genomic_DNA"/>
</dbReference>
<protein>
    <submittedName>
        <fullName evidence="1">Uncharacterized protein</fullName>
    </submittedName>
</protein>
<organism evidence="1 2">
    <name type="scientific">Caerostris darwini</name>
    <dbReference type="NCBI Taxonomy" id="1538125"/>
    <lineage>
        <taxon>Eukaryota</taxon>
        <taxon>Metazoa</taxon>
        <taxon>Ecdysozoa</taxon>
        <taxon>Arthropoda</taxon>
        <taxon>Chelicerata</taxon>
        <taxon>Arachnida</taxon>
        <taxon>Araneae</taxon>
        <taxon>Araneomorphae</taxon>
        <taxon>Entelegynae</taxon>
        <taxon>Araneoidea</taxon>
        <taxon>Araneidae</taxon>
        <taxon>Caerostris</taxon>
    </lineage>
</organism>
<dbReference type="AlphaFoldDB" id="A0AAV4WX80"/>
<keyword evidence="2" id="KW-1185">Reference proteome</keyword>
<evidence type="ECO:0000313" key="2">
    <source>
        <dbReference type="Proteomes" id="UP001054837"/>
    </source>
</evidence>
<gene>
    <name evidence="1" type="ORF">CDAR_320541</name>
</gene>
<evidence type="ECO:0000313" key="1">
    <source>
        <dbReference type="EMBL" id="GIY87402.1"/>
    </source>
</evidence>
<accession>A0AAV4WX80</accession>
<dbReference type="Proteomes" id="UP001054837">
    <property type="component" value="Unassembled WGS sequence"/>
</dbReference>
<comment type="caution">
    <text evidence="1">The sequence shown here is derived from an EMBL/GenBank/DDBJ whole genome shotgun (WGS) entry which is preliminary data.</text>
</comment>
<name>A0AAV4WX80_9ARAC</name>
<reference evidence="1 2" key="1">
    <citation type="submission" date="2021-06" db="EMBL/GenBank/DDBJ databases">
        <title>Caerostris darwini draft genome.</title>
        <authorList>
            <person name="Kono N."/>
            <person name="Arakawa K."/>
        </authorList>
    </citation>
    <scope>NUCLEOTIDE SEQUENCE [LARGE SCALE GENOMIC DNA]</scope>
</reference>